<evidence type="ECO:0000256" key="5">
    <source>
        <dbReference type="ARBA" id="ARBA00023136"/>
    </source>
</evidence>
<reference evidence="7 8" key="1">
    <citation type="submission" date="2015-12" db="EMBL/GenBank/DDBJ databases">
        <title>Genome sequence of Oceanibaculum pacificum MCCC 1A02656.</title>
        <authorList>
            <person name="Lu L."/>
            <person name="Lai Q."/>
            <person name="Shao Z."/>
            <person name="Qian P."/>
        </authorList>
    </citation>
    <scope>NUCLEOTIDE SEQUENCE [LARGE SCALE GENOMIC DNA]</scope>
    <source>
        <strain evidence="7 8">MCCC 1A02656</strain>
    </source>
</reference>
<keyword evidence="5 6" id="KW-0472">Membrane</keyword>
<evidence type="ECO:0000256" key="3">
    <source>
        <dbReference type="ARBA" id="ARBA00022692"/>
    </source>
</evidence>
<feature type="transmembrane region" description="Helical" evidence="6">
    <location>
        <begin position="153"/>
        <end position="175"/>
    </location>
</feature>
<evidence type="ECO:0000313" key="8">
    <source>
        <dbReference type="Proteomes" id="UP000076400"/>
    </source>
</evidence>
<accession>A0A154WGE0</accession>
<keyword evidence="3 6" id="KW-0812">Transmembrane</keyword>
<dbReference type="Proteomes" id="UP000076400">
    <property type="component" value="Unassembled WGS sequence"/>
</dbReference>
<comment type="caution">
    <text evidence="7">The sequence shown here is derived from an EMBL/GenBank/DDBJ whole genome shotgun (WGS) entry which is preliminary data.</text>
</comment>
<dbReference type="AlphaFoldDB" id="A0A154WGE0"/>
<dbReference type="OrthoDB" id="7874789at2"/>
<keyword evidence="2" id="KW-1003">Cell membrane</keyword>
<keyword evidence="8" id="KW-1185">Reference proteome</keyword>
<dbReference type="Pfam" id="PF01810">
    <property type="entry name" value="LysE"/>
    <property type="match status" value="1"/>
</dbReference>
<organism evidence="7 8">
    <name type="scientific">Oceanibaculum pacificum</name>
    <dbReference type="NCBI Taxonomy" id="580166"/>
    <lineage>
        <taxon>Bacteria</taxon>
        <taxon>Pseudomonadati</taxon>
        <taxon>Pseudomonadota</taxon>
        <taxon>Alphaproteobacteria</taxon>
        <taxon>Rhodospirillales</taxon>
        <taxon>Oceanibaculaceae</taxon>
        <taxon>Oceanibaculum</taxon>
    </lineage>
</organism>
<dbReference type="PANTHER" id="PTHR30086">
    <property type="entry name" value="ARGININE EXPORTER PROTEIN ARGO"/>
    <property type="match status" value="1"/>
</dbReference>
<sequence length="209" mass="21913">MHEILFLKALLAGLAIAAPVGPVGVLCVHRTVMERRTHGIVSGLGAAVADALYGCIAAFGLAALSDILLAHKTEMQFIGGLFLIGIGARTFLRPNAAPPTESPPLRAQGLLSDFFSTFFLTLINPITILAFAGIFVALGVFIDDSGSLVDPLLVVLGVFLGSCIWWLGIAMGAGLLRGKLGLVHLKWMNRISGGLILSFGVLALVDLLL</sequence>
<dbReference type="GO" id="GO:0005886">
    <property type="term" value="C:plasma membrane"/>
    <property type="evidence" value="ECO:0007669"/>
    <property type="project" value="UniProtKB-SubCell"/>
</dbReference>
<dbReference type="PANTHER" id="PTHR30086:SF20">
    <property type="entry name" value="ARGININE EXPORTER PROTEIN ARGO-RELATED"/>
    <property type="match status" value="1"/>
</dbReference>
<evidence type="ECO:0000256" key="1">
    <source>
        <dbReference type="ARBA" id="ARBA00004651"/>
    </source>
</evidence>
<evidence type="ECO:0000313" key="7">
    <source>
        <dbReference type="EMBL" id="KZD12594.1"/>
    </source>
</evidence>
<dbReference type="STRING" id="580166.AUP43_04405"/>
<gene>
    <name evidence="7" type="ORF">AUP43_04405</name>
</gene>
<keyword evidence="4 6" id="KW-1133">Transmembrane helix</keyword>
<dbReference type="GO" id="GO:0015171">
    <property type="term" value="F:amino acid transmembrane transporter activity"/>
    <property type="evidence" value="ECO:0007669"/>
    <property type="project" value="TreeGrafter"/>
</dbReference>
<dbReference type="InterPro" id="IPR001123">
    <property type="entry name" value="LeuE-type"/>
</dbReference>
<feature type="transmembrane region" description="Helical" evidence="6">
    <location>
        <begin position="187"/>
        <end position="208"/>
    </location>
</feature>
<evidence type="ECO:0000256" key="2">
    <source>
        <dbReference type="ARBA" id="ARBA00022475"/>
    </source>
</evidence>
<dbReference type="EMBL" id="LPXN01000013">
    <property type="protein sequence ID" value="KZD12594.1"/>
    <property type="molecule type" value="Genomic_DNA"/>
</dbReference>
<evidence type="ECO:0000256" key="4">
    <source>
        <dbReference type="ARBA" id="ARBA00022989"/>
    </source>
</evidence>
<feature type="transmembrane region" description="Helical" evidence="6">
    <location>
        <begin position="114"/>
        <end position="141"/>
    </location>
</feature>
<name>A0A154WGE0_9PROT</name>
<evidence type="ECO:0000256" key="6">
    <source>
        <dbReference type="SAM" id="Phobius"/>
    </source>
</evidence>
<dbReference type="RefSeq" id="WP_067551830.1">
    <property type="nucleotide sequence ID" value="NZ_LPXN01000013.1"/>
</dbReference>
<protein>
    <recommendedName>
        <fullName evidence="9">Lysine transporter LysE</fullName>
    </recommendedName>
</protein>
<proteinExistence type="predicted"/>
<comment type="subcellular location">
    <subcellularLocation>
        <location evidence="1">Cell membrane</location>
        <topology evidence="1">Multi-pass membrane protein</topology>
    </subcellularLocation>
</comment>
<evidence type="ECO:0008006" key="9">
    <source>
        <dbReference type="Google" id="ProtNLM"/>
    </source>
</evidence>